<feature type="non-terminal residue" evidence="1">
    <location>
        <position position="70"/>
    </location>
</feature>
<reference evidence="1" key="1">
    <citation type="submission" date="2018-05" db="EMBL/GenBank/DDBJ databases">
        <authorList>
            <person name="Lanie J.A."/>
            <person name="Ng W.-L."/>
            <person name="Kazmierczak K.M."/>
            <person name="Andrzejewski T.M."/>
            <person name="Davidsen T.M."/>
            <person name="Wayne K.J."/>
            <person name="Tettelin H."/>
            <person name="Glass J.I."/>
            <person name="Rusch D."/>
            <person name="Podicherti R."/>
            <person name="Tsui H.-C.T."/>
            <person name="Winkler M.E."/>
        </authorList>
    </citation>
    <scope>NUCLEOTIDE SEQUENCE</scope>
</reference>
<dbReference type="AlphaFoldDB" id="A0A382DBG8"/>
<gene>
    <name evidence="1" type="ORF">METZ01_LOCUS188700</name>
</gene>
<name>A0A382DBG8_9ZZZZ</name>
<accession>A0A382DBG8</accession>
<organism evidence="1">
    <name type="scientific">marine metagenome</name>
    <dbReference type="NCBI Taxonomy" id="408172"/>
    <lineage>
        <taxon>unclassified sequences</taxon>
        <taxon>metagenomes</taxon>
        <taxon>ecological metagenomes</taxon>
    </lineage>
</organism>
<dbReference type="EMBL" id="UINC01038600">
    <property type="protein sequence ID" value="SVB35846.1"/>
    <property type="molecule type" value="Genomic_DNA"/>
</dbReference>
<proteinExistence type="predicted"/>
<protein>
    <submittedName>
        <fullName evidence="1">Uncharacterized protein</fullName>
    </submittedName>
</protein>
<sequence length="70" mass="6640">MAGIISNKYTGADAASPLSWGLVVEEVDGVPTVGNVNTIIVSNGTLTDNGGGVVTILTSGGGGGGIPSGP</sequence>
<evidence type="ECO:0000313" key="1">
    <source>
        <dbReference type="EMBL" id="SVB35846.1"/>
    </source>
</evidence>